<protein>
    <submittedName>
        <fullName evidence="1">HAD family hydrolase</fullName>
        <ecNumber evidence="1">3.1.3.-</ecNumber>
    </submittedName>
</protein>
<dbReference type="Pfam" id="PF00702">
    <property type="entry name" value="Hydrolase"/>
    <property type="match status" value="1"/>
</dbReference>
<dbReference type="EC" id="3.1.3.-" evidence="1"/>
<evidence type="ECO:0000313" key="2">
    <source>
        <dbReference type="Proteomes" id="UP001601444"/>
    </source>
</evidence>
<dbReference type="PANTHER" id="PTHR46649">
    <property type="match status" value="1"/>
</dbReference>
<dbReference type="Gene3D" id="3.40.50.1000">
    <property type="entry name" value="HAD superfamily/HAD-like"/>
    <property type="match status" value="1"/>
</dbReference>
<dbReference type="EMBL" id="JBIAMX010000008">
    <property type="protein sequence ID" value="MFF0544235.1"/>
    <property type="molecule type" value="Genomic_DNA"/>
</dbReference>
<reference evidence="1 2" key="1">
    <citation type="submission" date="2024-10" db="EMBL/GenBank/DDBJ databases">
        <title>The Natural Products Discovery Center: Release of the First 8490 Sequenced Strains for Exploring Actinobacteria Biosynthetic Diversity.</title>
        <authorList>
            <person name="Kalkreuter E."/>
            <person name="Kautsar S.A."/>
            <person name="Yang D."/>
            <person name="Bader C.D."/>
            <person name="Teijaro C.N."/>
            <person name="Fluegel L."/>
            <person name="Davis C.M."/>
            <person name="Simpson J.R."/>
            <person name="Lauterbach L."/>
            <person name="Steele A.D."/>
            <person name="Gui C."/>
            <person name="Meng S."/>
            <person name="Li G."/>
            <person name="Viehrig K."/>
            <person name="Ye F."/>
            <person name="Su P."/>
            <person name="Kiefer A.F."/>
            <person name="Nichols A."/>
            <person name="Cepeda A.J."/>
            <person name="Yan W."/>
            <person name="Fan B."/>
            <person name="Jiang Y."/>
            <person name="Adhikari A."/>
            <person name="Zheng C.-J."/>
            <person name="Schuster L."/>
            <person name="Cowan T.M."/>
            <person name="Smanski M.J."/>
            <person name="Chevrette M.G."/>
            <person name="De Carvalho L.P.S."/>
            <person name="Shen B."/>
        </authorList>
    </citation>
    <scope>NUCLEOTIDE SEQUENCE [LARGE SCALE GENOMIC DNA]</scope>
    <source>
        <strain evidence="1 2">NPDC004045</strain>
    </source>
</reference>
<dbReference type="SUPFAM" id="SSF56784">
    <property type="entry name" value="HAD-like"/>
    <property type="match status" value="1"/>
</dbReference>
<organism evidence="1 2">
    <name type="scientific">Nocardia thailandica</name>
    <dbReference type="NCBI Taxonomy" id="257275"/>
    <lineage>
        <taxon>Bacteria</taxon>
        <taxon>Bacillati</taxon>
        <taxon>Actinomycetota</taxon>
        <taxon>Actinomycetes</taxon>
        <taxon>Mycobacteriales</taxon>
        <taxon>Nocardiaceae</taxon>
        <taxon>Nocardia</taxon>
    </lineage>
</organism>
<comment type="caution">
    <text evidence="1">The sequence shown here is derived from an EMBL/GenBank/DDBJ whole genome shotgun (WGS) entry which is preliminary data.</text>
</comment>
<sequence length="228" mass="24365">MGIEGALFDFSGTTFRLEEKESWFTGGGDGWTPDVHEAAEIMRRMTAPVGQSVAFDAEGQRAWDARDLDPALHRHAYLAVLRGSGVPEAAAERLYGRLVDPAEWAPYADTGAVLETLADRGIRVGIVSNIAFDIRPAFAARGWDRFVDVMALSYEIGAAKPDPAIFRHAIDRLGTDPARTLMIGDSDAADGGVRAVGGQFALVDPLPIAQRPRALTDALAAHGITVPG</sequence>
<keyword evidence="2" id="KW-1185">Reference proteome</keyword>
<proteinExistence type="predicted"/>
<keyword evidence="1" id="KW-0378">Hydrolase</keyword>
<dbReference type="InterPro" id="IPR036412">
    <property type="entry name" value="HAD-like_sf"/>
</dbReference>
<dbReference type="InterPro" id="IPR006439">
    <property type="entry name" value="HAD-SF_hydro_IA"/>
</dbReference>
<dbReference type="PANTHER" id="PTHR46649:SF4">
    <property type="entry name" value="HALOACID DEHALOGENASE-LIKE HYDROLASE (HAD) SUPERFAMILY PROTEIN"/>
    <property type="match status" value="1"/>
</dbReference>
<dbReference type="GO" id="GO:0016787">
    <property type="term" value="F:hydrolase activity"/>
    <property type="evidence" value="ECO:0007669"/>
    <property type="project" value="UniProtKB-KW"/>
</dbReference>
<dbReference type="NCBIfam" id="TIGR01549">
    <property type="entry name" value="HAD-SF-IA-v1"/>
    <property type="match status" value="1"/>
</dbReference>
<accession>A0ABW6PPA3</accession>
<dbReference type="RefSeq" id="WP_387700838.1">
    <property type="nucleotide sequence ID" value="NZ_JBIAMX010000008.1"/>
</dbReference>
<evidence type="ECO:0000313" key="1">
    <source>
        <dbReference type="EMBL" id="MFF0544235.1"/>
    </source>
</evidence>
<name>A0ABW6PPA3_9NOCA</name>
<dbReference type="PRINTS" id="PR00413">
    <property type="entry name" value="HADHALOGNASE"/>
</dbReference>
<dbReference type="InterPro" id="IPR023214">
    <property type="entry name" value="HAD_sf"/>
</dbReference>
<gene>
    <name evidence="1" type="ORF">ACFYTF_15500</name>
</gene>
<dbReference type="Proteomes" id="UP001601444">
    <property type="component" value="Unassembled WGS sequence"/>
</dbReference>